<proteinExistence type="inferred from homology"/>
<evidence type="ECO:0000313" key="14">
    <source>
        <dbReference type="EMBL" id="RHJ85908.1"/>
    </source>
</evidence>
<evidence type="ECO:0000256" key="3">
    <source>
        <dbReference type="ARBA" id="ARBA00022457"/>
    </source>
</evidence>
<dbReference type="RefSeq" id="WP_118336078.1">
    <property type="nucleotide sequence ID" value="NZ_AP025567.1"/>
</dbReference>
<dbReference type="CDD" id="cd03425">
    <property type="entry name" value="NUDIX_MutT_NudA_like"/>
    <property type="match status" value="1"/>
</dbReference>
<evidence type="ECO:0000256" key="9">
    <source>
        <dbReference type="ARBA" id="ARBA00023204"/>
    </source>
</evidence>
<evidence type="ECO:0000256" key="6">
    <source>
        <dbReference type="ARBA" id="ARBA00022763"/>
    </source>
</evidence>
<dbReference type="InterPro" id="IPR020084">
    <property type="entry name" value="NUDIX_hydrolase_CS"/>
</dbReference>
<dbReference type="OrthoDB" id="9810648at2"/>
<evidence type="ECO:0000256" key="4">
    <source>
        <dbReference type="ARBA" id="ARBA00022705"/>
    </source>
</evidence>
<dbReference type="AlphaFoldDB" id="A0A415DYI1"/>
<name>A0A415DYI1_9FIRM</name>
<evidence type="ECO:0000256" key="7">
    <source>
        <dbReference type="ARBA" id="ARBA00022801"/>
    </source>
</evidence>
<evidence type="ECO:0000256" key="8">
    <source>
        <dbReference type="ARBA" id="ARBA00022842"/>
    </source>
</evidence>
<evidence type="ECO:0000256" key="10">
    <source>
        <dbReference type="ARBA" id="ARBA00035861"/>
    </source>
</evidence>
<dbReference type="Pfam" id="PF00293">
    <property type="entry name" value="NUDIX"/>
    <property type="match status" value="1"/>
</dbReference>
<reference evidence="14 15" key="1">
    <citation type="submission" date="2018-08" db="EMBL/GenBank/DDBJ databases">
        <title>A genome reference for cultivated species of the human gut microbiota.</title>
        <authorList>
            <person name="Zou Y."/>
            <person name="Xue W."/>
            <person name="Luo G."/>
        </authorList>
    </citation>
    <scope>NUCLEOTIDE SEQUENCE [LARGE SCALE GENOMIC DNA]</scope>
    <source>
        <strain evidence="14 15">AM07-24</strain>
    </source>
</reference>
<protein>
    <recommendedName>
        <fullName evidence="11">8-oxo-dGTP diphosphatase</fullName>
        <ecNumber evidence="11">3.6.1.55</ecNumber>
    </recommendedName>
</protein>
<feature type="domain" description="Nudix hydrolase" evidence="13">
    <location>
        <begin position="1"/>
        <end position="131"/>
    </location>
</feature>
<dbReference type="InterPro" id="IPR047127">
    <property type="entry name" value="MutT-like"/>
</dbReference>
<comment type="caution">
    <text evidence="14">The sequence shown here is derived from an EMBL/GenBank/DDBJ whole genome shotgun (WGS) entry which is preliminary data.</text>
</comment>
<keyword evidence="9" id="KW-0234">DNA repair</keyword>
<evidence type="ECO:0000256" key="1">
    <source>
        <dbReference type="ARBA" id="ARBA00001946"/>
    </source>
</evidence>
<dbReference type="GO" id="GO:0008413">
    <property type="term" value="F:8-oxo-7,8-dihydroguanosine triphosphate pyrophosphatase activity"/>
    <property type="evidence" value="ECO:0007669"/>
    <property type="project" value="TreeGrafter"/>
</dbReference>
<dbReference type="Proteomes" id="UP000284841">
    <property type="component" value="Unassembled WGS sequence"/>
</dbReference>
<dbReference type="GO" id="GO:0044716">
    <property type="term" value="F:8-oxo-GDP phosphatase activity"/>
    <property type="evidence" value="ECO:0007669"/>
    <property type="project" value="TreeGrafter"/>
</dbReference>
<evidence type="ECO:0000256" key="12">
    <source>
        <dbReference type="RuleBase" id="RU003476"/>
    </source>
</evidence>
<comment type="cofactor">
    <cofactor evidence="1">
        <name>Mg(2+)</name>
        <dbReference type="ChEBI" id="CHEBI:18420"/>
    </cofactor>
</comment>
<evidence type="ECO:0000256" key="11">
    <source>
        <dbReference type="ARBA" id="ARBA00038905"/>
    </source>
</evidence>
<evidence type="ECO:0000256" key="2">
    <source>
        <dbReference type="ARBA" id="ARBA00005582"/>
    </source>
</evidence>
<evidence type="ECO:0000256" key="5">
    <source>
        <dbReference type="ARBA" id="ARBA00022723"/>
    </source>
</evidence>
<keyword evidence="5" id="KW-0479">Metal-binding</keyword>
<dbReference type="PROSITE" id="PS51462">
    <property type="entry name" value="NUDIX"/>
    <property type="match status" value="1"/>
</dbReference>
<dbReference type="SUPFAM" id="SSF55811">
    <property type="entry name" value="Nudix"/>
    <property type="match status" value="1"/>
</dbReference>
<keyword evidence="6" id="KW-0227">DNA damage</keyword>
<keyword evidence="8" id="KW-0460">Magnesium</keyword>
<dbReference type="PRINTS" id="PR00502">
    <property type="entry name" value="NUDIXFAMILY"/>
</dbReference>
<keyword evidence="15" id="KW-1185">Reference proteome</keyword>
<comment type="similarity">
    <text evidence="2 12">Belongs to the Nudix hydrolase family.</text>
</comment>
<dbReference type="PANTHER" id="PTHR47707">
    <property type="entry name" value="8-OXO-DGTP DIPHOSPHATASE"/>
    <property type="match status" value="1"/>
</dbReference>
<organism evidence="14 15">
    <name type="scientific">Emergencia timonensis</name>
    <dbReference type="NCBI Taxonomy" id="1776384"/>
    <lineage>
        <taxon>Bacteria</taxon>
        <taxon>Bacillati</taxon>
        <taxon>Bacillota</taxon>
        <taxon>Clostridia</taxon>
        <taxon>Peptostreptococcales</taxon>
        <taxon>Anaerovoracaceae</taxon>
        <taxon>Emergencia</taxon>
    </lineage>
</organism>
<dbReference type="EMBL" id="QRMS01000004">
    <property type="protein sequence ID" value="RHJ85908.1"/>
    <property type="molecule type" value="Genomic_DNA"/>
</dbReference>
<keyword evidence="4" id="KW-0235">DNA replication</keyword>
<dbReference type="PANTHER" id="PTHR47707:SF1">
    <property type="entry name" value="NUDIX HYDROLASE FAMILY PROTEIN"/>
    <property type="match status" value="1"/>
</dbReference>
<dbReference type="GO" id="GO:0006260">
    <property type="term" value="P:DNA replication"/>
    <property type="evidence" value="ECO:0007669"/>
    <property type="project" value="UniProtKB-KW"/>
</dbReference>
<comment type="catalytic activity">
    <reaction evidence="10">
        <text>8-oxo-dGTP + H2O = 8-oxo-dGMP + diphosphate + H(+)</text>
        <dbReference type="Rhea" id="RHEA:31575"/>
        <dbReference type="ChEBI" id="CHEBI:15377"/>
        <dbReference type="ChEBI" id="CHEBI:15378"/>
        <dbReference type="ChEBI" id="CHEBI:33019"/>
        <dbReference type="ChEBI" id="CHEBI:63224"/>
        <dbReference type="ChEBI" id="CHEBI:77896"/>
        <dbReference type="EC" id="3.6.1.55"/>
    </reaction>
</comment>
<dbReference type="GO" id="GO:0035539">
    <property type="term" value="F:8-oxo-7,8-dihydrodeoxyguanosine triphosphate pyrophosphatase activity"/>
    <property type="evidence" value="ECO:0007669"/>
    <property type="project" value="UniProtKB-EC"/>
</dbReference>
<dbReference type="GO" id="GO:0044715">
    <property type="term" value="F:8-oxo-dGDP phosphatase activity"/>
    <property type="evidence" value="ECO:0007669"/>
    <property type="project" value="TreeGrafter"/>
</dbReference>
<dbReference type="InterPro" id="IPR015797">
    <property type="entry name" value="NUDIX_hydrolase-like_dom_sf"/>
</dbReference>
<dbReference type="GO" id="GO:0006281">
    <property type="term" value="P:DNA repair"/>
    <property type="evidence" value="ECO:0007669"/>
    <property type="project" value="UniProtKB-KW"/>
</dbReference>
<dbReference type="PROSITE" id="PS00893">
    <property type="entry name" value="NUDIX_BOX"/>
    <property type="match status" value="1"/>
</dbReference>
<keyword evidence="7 12" id="KW-0378">Hydrolase</keyword>
<evidence type="ECO:0000259" key="13">
    <source>
        <dbReference type="PROSITE" id="PS51462"/>
    </source>
</evidence>
<accession>A0A415DYI1</accession>
<sequence length="134" mass="15486">MKHLEVSCGIIIRDQQVLCVQRNIGKYDDVSLKWEFPGGKLEAGENAEQALRRELLEELDIDIDESNVKYFCTVSHQYPDFDITLYCYICNVKFINVNLKEHIDMKWVNADTIFELDWAAADLTVVKALVAKGW</sequence>
<keyword evidence="3" id="KW-0515">Mutator protein</keyword>
<dbReference type="GO" id="GO:0046872">
    <property type="term" value="F:metal ion binding"/>
    <property type="evidence" value="ECO:0007669"/>
    <property type="project" value="UniProtKB-KW"/>
</dbReference>
<dbReference type="Gene3D" id="3.90.79.10">
    <property type="entry name" value="Nucleoside Triphosphate Pyrophosphohydrolase"/>
    <property type="match status" value="1"/>
</dbReference>
<dbReference type="EC" id="3.6.1.55" evidence="11"/>
<dbReference type="InterPro" id="IPR000086">
    <property type="entry name" value="NUDIX_hydrolase_dom"/>
</dbReference>
<dbReference type="InterPro" id="IPR020476">
    <property type="entry name" value="Nudix_hydrolase"/>
</dbReference>
<gene>
    <name evidence="14" type="ORF">DW099_13760</name>
</gene>
<evidence type="ECO:0000313" key="15">
    <source>
        <dbReference type="Proteomes" id="UP000284841"/>
    </source>
</evidence>